<feature type="region of interest" description="Disordered" evidence="7">
    <location>
        <begin position="89"/>
        <end position="230"/>
    </location>
</feature>
<evidence type="ECO:0000256" key="2">
    <source>
        <dbReference type="ARBA" id="ARBA00007797"/>
    </source>
</evidence>
<feature type="region of interest" description="Disordered" evidence="7">
    <location>
        <begin position="1"/>
        <end position="58"/>
    </location>
</feature>
<feature type="compositionally biased region" description="Basic and acidic residues" evidence="7">
    <location>
        <begin position="172"/>
        <end position="181"/>
    </location>
</feature>
<evidence type="ECO:0000256" key="1">
    <source>
        <dbReference type="ARBA" id="ARBA00004604"/>
    </source>
</evidence>
<evidence type="ECO:0000313" key="11">
    <source>
        <dbReference type="Proteomes" id="UP000054270"/>
    </source>
</evidence>
<dbReference type="STRING" id="945553.A0A0D2NN21"/>
<comment type="subcellular location">
    <subcellularLocation>
        <location evidence="1 5">Nucleus</location>
        <location evidence="1 5">Nucleolus</location>
    </subcellularLocation>
</comment>
<keyword evidence="3 6" id="KW-0175">Coiled coil</keyword>
<dbReference type="PANTHER" id="PTHR14428:SF5">
    <property type="entry name" value="NUCLEOLAR COMPLEX PROTEIN 3 HOMOLOG"/>
    <property type="match status" value="1"/>
</dbReference>
<feature type="compositionally biased region" description="Basic and acidic residues" evidence="7">
    <location>
        <begin position="89"/>
        <end position="107"/>
    </location>
</feature>
<name>A0A0D2NN21_HYPSF</name>
<keyword evidence="4" id="KW-0539">Nucleus</keyword>
<proteinExistence type="inferred from homology"/>
<comment type="function">
    <text evidence="5">Required for synthesis of 60S ribosomal subunits and the transport of pre-ribosomes from the nucleoplasm to the cytoplasm.</text>
</comment>
<feature type="compositionally biased region" description="Acidic residues" evidence="7">
    <location>
        <begin position="209"/>
        <end position="227"/>
    </location>
</feature>
<reference evidence="11" key="1">
    <citation type="submission" date="2014-04" db="EMBL/GenBank/DDBJ databases">
        <title>Evolutionary Origins and Diversification of the Mycorrhizal Mutualists.</title>
        <authorList>
            <consortium name="DOE Joint Genome Institute"/>
            <consortium name="Mycorrhizal Genomics Consortium"/>
            <person name="Kohler A."/>
            <person name="Kuo A."/>
            <person name="Nagy L.G."/>
            <person name="Floudas D."/>
            <person name="Copeland A."/>
            <person name="Barry K.W."/>
            <person name="Cichocki N."/>
            <person name="Veneault-Fourrey C."/>
            <person name="LaButti K."/>
            <person name="Lindquist E.A."/>
            <person name="Lipzen A."/>
            <person name="Lundell T."/>
            <person name="Morin E."/>
            <person name="Murat C."/>
            <person name="Riley R."/>
            <person name="Ohm R."/>
            <person name="Sun H."/>
            <person name="Tunlid A."/>
            <person name="Henrissat B."/>
            <person name="Grigoriev I.V."/>
            <person name="Hibbett D.S."/>
            <person name="Martin F."/>
        </authorList>
    </citation>
    <scope>NUCLEOTIDE SEQUENCE [LARGE SCALE GENOMIC DNA]</scope>
    <source>
        <strain evidence="11">FD-334 SS-4</strain>
    </source>
</reference>
<evidence type="ECO:0000256" key="5">
    <source>
        <dbReference type="PIRNR" id="PIRNR028977"/>
    </source>
</evidence>
<dbReference type="AlphaFoldDB" id="A0A0D2NN21"/>
<dbReference type="GO" id="GO:0005730">
    <property type="term" value="C:nucleolus"/>
    <property type="evidence" value="ECO:0007669"/>
    <property type="project" value="UniProtKB-SubCell"/>
</dbReference>
<feature type="compositionally biased region" description="Basic and acidic residues" evidence="7">
    <location>
        <begin position="28"/>
        <end position="43"/>
    </location>
</feature>
<organism evidence="10 11">
    <name type="scientific">Hypholoma sublateritium (strain FD-334 SS-4)</name>
    <dbReference type="NCBI Taxonomy" id="945553"/>
    <lineage>
        <taxon>Eukaryota</taxon>
        <taxon>Fungi</taxon>
        <taxon>Dikarya</taxon>
        <taxon>Basidiomycota</taxon>
        <taxon>Agaricomycotina</taxon>
        <taxon>Agaricomycetes</taxon>
        <taxon>Agaricomycetidae</taxon>
        <taxon>Agaricales</taxon>
        <taxon>Agaricineae</taxon>
        <taxon>Strophariaceae</taxon>
        <taxon>Hypholoma</taxon>
    </lineage>
</organism>
<comment type="similarity">
    <text evidence="2 5">Belongs to the CBF/MAK21 family.</text>
</comment>
<dbReference type="Proteomes" id="UP000054270">
    <property type="component" value="Unassembled WGS sequence"/>
</dbReference>
<gene>
    <name evidence="10" type="ORF">HYPSUDRAFT_203892</name>
</gene>
<dbReference type="Pfam" id="PF03914">
    <property type="entry name" value="CBF"/>
    <property type="match status" value="1"/>
</dbReference>
<evidence type="ECO:0000256" key="3">
    <source>
        <dbReference type="ARBA" id="ARBA00023054"/>
    </source>
</evidence>
<evidence type="ECO:0000259" key="8">
    <source>
        <dbReference type="Pfam" id="PF03914"/>
    </source>
</evidence>
<keyword evidence="11" id="KW-1185">Reference proteome</keyword>
<feature type="region of interest" description="Disordered" evidence="7">
    <location>
        <begin position="473"/>
        <end position="505"/>
    </location>
</feature>
<dbReference type="OMA" id="HYCPQVR"/>
<evidence type="ECO:0000259" key="9">
    <source>
        <dbReference type="Pfam" id="PF07540"/>
    </source>
</evidence>
<dbReference type="GO" id="GO:0042254">
    <property type="term" value="P:ribosome biogenesis"/>
    <property type="evidence" value="ECO:0007669"/>
    <property type="project" value="UniProtKB-KW"/>
</dbReference>
<dbReference type="PANTHER" id="PTHR14428">
    <property type="entry name" value="NUCLEOLAR COMPLEX PROTEIN 3"/>
    <property type="match status" value="1"/>
</dbReference>
<accession>A0A0D2NN21</accession>
<dbReference type="InterPro" id="IPR005612">
    <property type="entry name" value="CCAAT-binding_factor"/>
</dbReference>
<dbReference type="EMBL" id="KN817569">
    <property type="protein sequence ID" value="KJA20184.1"/>
    <property type="molecule type" value="Genomic_DNA"/>
</dbReference>
<dbReference type="OrthoDB" id="10263597at2759"/>
<protein>
    <recommendedName>
        <fullName evidence="5">Nucleolar complex-associated protein 3</fullName>
    </recommendedName>
</protein>
<evidence type="ECO:0000256" key="7">
    <source>
        <dbReference type="SAM" id="MobiDB-lite"/>
    </source>
</evidence>
<sequence>MLSHQASSKKRKLNDGKQKNVKGPAKGKGKEKEKEPKRERLADSGKIPIPHLQDNDVELSDQDMEMLEEFGGGASFLNKLDRNGIMRSKKETIRLHELTKPIRKPEVYEDDLPSLNSDGDSELDSDLPEDMSDASRDEISEDEDDDDVASDYSDDSNEEMPYETIPRKPRAKSTEPTEVHRLPIKLANGKIQKTGMKSVSIKTPKPPVEDEDDDSEEEDEEDEEEQKVEDVATGARFGRPAVVDILSTKSRRHRVDLAKDQIAGICQEIMADPENSLGLLRRLHTFALFNVTTPANPEPVPNDPIIRKLAILSQLAIFKDIIPGYRIRALSEAEQAEKVSQMVARTRDWEQGLVIVYQAYLRLLEKELKSRSELTDVALHCMCTILSELTHFNFRVNVMTTVVSHLSKKSWDKSSELCSKTLVDVFHADLTGEASLEIVRLINRMIKERHFKVHPNVLSCLLQLRLRTELGVRASNTHADKPEGRQQRKPRHMKPKKAEPVHLSKKAKKAYKEKKEIDKELQEAGAEVDKEDRKTIQTETLKLLFALYFRILKNPTPTPLLPAALSGVSRFAHLVNIDFFKDLMNVLKDLIAMEEEYASERAADLDSSPASAHAFQQAIMRQLMCIVTAFELLSGQGDALNMDLSDFIARLYSMLLPLSFSADIDTRESAGPAGPGAPGGAAVLDSLFRALGLIFSPRSAGATAAPWRAAAFAKRLLTAALHWPPRAALRALDLVGGLLAKDAKLGALLATEDRVADGVYRADVDDPQVSNPFATSLFELHALHTRHYDARVRAEAGKLLDFKA</sequence>
<evidence type="ECO:0000256" key="6">
    <source>
        <dbReference type="SAM" id="Coils"/>
    </source>
</evidence>
<feature type="compositionally biased region" description="Acidic residues" evidence="7">
    <location>
        <begin position="139"/>
        <end position="161"/>
    </location>
</feature>
<dbReference type="GO" id="GO:0003682">
    <property type="term" value="F:chromatin binding"/>
    <property type="evidence" value="ECO:0007669"/>
    <property type="project" value="TreeGrafter"/>
</dbReference>
<feature type="compositionally biased region" description="Acidic residues" evidence="7">
    <location>
        <begin position="119"/>
        <end position="132"/>
    </location>
</feature>
<evidence type="ECO:0000313" key="10">
    <source>
        <dbReference type="EMBL" id="KJA20184.1"/>
    </source>
</evidence>
<dbReference type="InterPro" id="IPR016903">
    <property type="entry name" value="Nucleolar_cplx-assoc_3"/>
</dbReference>
<dbReference type="GO" id="GO:0006270">
    <property type="term" value="P:DNA replication initiation"/>
    <property type="evidence" value="ECO:0007669"/>
    <property type="project" value="TreeGrafter"/>
</dbReference>
<dbReference type="InterPro" id="IPR011501">
    <property type="entry name" value="Noc3_N"/>
</dbReference>
<feature type="domain" description="CCAAT-binding factor" evidence="8">
    <location>
        <begin position="623"/>
        <end position="794"/>
    </location>
</feature>
<dbReference type="Pfam" id="PF07540">
    <property type="entry name" value="NOC3p"/>
    <property type="match status" value="1"/>
</dbReference>
<dbReference type="PIRSF" id="PIRSF028977">
    <property type="entry name" value="Nucleolar_complex_p3"/>
    <property type="match status" value="1"/>
</dbReference>
<keyword evidence="5" id="KW-0690">Ribosome biogenesis</keyword>
<feature type="domain" description="Nucleolar complex-associated protein 3 N-terminal" evidence="9">
    <location>
        <begin position="258"/>
        <end position="360"/>
    </location>
</feature>
<feature type="coiled-coil region" evidence="6">
    <location>
        <begin position="507"/>
        <end position="534"/>
    </location>
</feature>
<evidence type="ECO:0000256" key="4">
    <source>
        <dbReference type="ARBA" id="ARBA00023242"/>
    </source>
</evidence>